<dbReference type="Gene3D" id="3.40.50.720">
    <property type="entry name" value="NAD(P)-binding Rossmann-like Domain"/>
    <property type="match status" value="1"/>
</dbReference>
<dbReference type="InterPro" id="IPR013549">
    <property type="entry name" value="DUF1731"/>
</dbReference>
<dbReference type="CDD" id="cd05242">
    <property type="entry name" value="SDR_a8"/>
    <property type="match status" value="1"/>
</dbReference>
<organism evidence="4 5">
    <name type="scientific">Proteus penneri</name>
    <dbReference type="NCBI Taxonomy" id="102862"/>
    <lineage>
        <taxon>Bacteria</taxon>
        <taxon>Pseudomonadati</taxon>
        <taxon>Pseudomonadota</taxon>
        <taxon>Gammaproteobacteria</taxon>
        <taxon>Enterobacterales</taxon>
        <taxon>Morganellaceae</taxon>
        <taxon>Proteus</taxon>
    </lineage>
</organism>
<dbReference type="Proteomes" id="UP000183920">
    <property type="component" value="Unassembled WGS sequence"/>
</dbReference>
<accession>A0A0G4Q3S8</accession>
<evidence type="ECO:0000313" key="5">
    <source>
        <dbReference type="Proteomes" id="UP000183920"/>
    </source>
</evidence>
<proteinExistence type="inferred from homology"/>
<feature type="domain" description="NAD-dependent epimerase/dehydratase" evidence="2">
    <location>
        <begin position="3"/>
        <end position="222"/>
    </location>
</feature>
<dbReference type="Pfam" id="PF01370">
    <property type="entry name" value="Epimerase"/>
    <property type="match status" value="1"/>
</dbReference>
<dbReference type="SUPFAM" id="SSF51735">
    <property type="entry name" value="NAD(P)-binding Rossmann-fold domains"/>
    <property type="match status" value="1"/>
</dbReference>
<name>A0A0G4Q3S8_9GAMM</name>
<dbReference type="InterPro" id="IPR010099">
    <property type="entry name" value="SDR39U1"/>
</dbReference>
<protein>
    <submittedName>
        <fullName evidence="4">Epimerase family protein</fullName>
    </submittedName>
</protein>
<dbReference type="EMBL" id="CVRY01000002">
    <property type="protein sequence ID" value="CRL60490.1"/>
    <property type="molecule type" value="Genomic_DNA"/>
</dbReference>
<evidence type="ECO:0000313" key="4">
    <source>
        <dbReference type="EMBL" id="CRL60490.1"/>
    </source>
</evidence>
<sequence>MKILITGGTGLIGKALVCELALAKNDITVLSRSPQKVYSHFCNEITCWTQLNDKQDLNEFDAVINLAGEPIADKRWTPSQKQKLINSRCHLTQKLVDLINASDSPPAVFISGSAVGFYGDQGDTRVTEETPANPEFTHELCAKWERIALAAQTPLTRVCLLRTGIVLSTLGGALPKMSKPFKLGLGGKLGSGKQYMPWIHIDDMVSAIIFLLNTQDAKGAFNLTAPNPVQNKEFTRLLGKVFNRPALMTVPESVLRLVMGESATLVLGGQQAIPEKLLSAGFEFRYPHLEEALKDIITTGK</sequence>
<reference evidence="5" key="1">
    <citation type="submission" date="2015-06" db="EMBL/GenBank/DDBJ databases">
        <authorList>
            <person name="Urmite Genomes"/>
        </authorList>
    </citation>
    <scope>NUCLEOTIDE SEQUENCE [LARGE SCALE GENOMIC DNA]</scope>
    <source>
        <strain evidence="5">CSUR P1867</strain>
    </source>
</reference>
<dbReference type="AlphaFoldDB" id="A0A0G4Q3S8"/>
<dbReference type="InterPro" id="IPR036291">
    <property type="entry name" value="NAD(P)-bd_dom_sf"/>
</dbReference>
<dbReference type="PANTHER" id="PTHR11092">
    <property type="entry name" value="SUGAR NUCLEOTIDE EPIMERASE RELATED"/>
    <property type="match status" value="1"/>
</dbReference>
<dbReference type="InterPro" id="IPR001509">
    <property type="entry name" value="Epimerase_deHydtase"/>
</dbReference>
<dbReference type="Pfam" id="PF08338">
    <property type="entry name" value="DUF1731"/>
    <property type="match status" value="1"/>
</dbReference>
<comment type="similarity">
    <text evidence="1">Belongs to the NAD(P)-dependent epimerase/dehydratase family. SDR39U1 subfamily.</text>
</comment>
<dbReference type="NCBIfam" id="TIGR01777">
    <property type="entry name" value="yfcH"/>
    <property type="match status" value="1"/>
</dbReference>
<evidence type="ECO:0000259" key="3">
    <source>
        <dbReference type="Pfam" id="PF08338"/>
    </source>
</evidence>
<dbReference type="RefSeq" id="WP_072063191.1">
    <property type="nucleotide sequence ID" value="NZ_CVRY01000002.1"/>
</dbReference>
<evidence type="ECO:0000259" key="2">
    <source>
        <dbReference type="Pfam" id="PF01370"/>
    </source>
</evidence>
<evidence type="ECO:0000256" key="1">
    <source>
        <dbReference type="ARBA" id="ARBA00009353"/>
    </source>
</evidence>
<feature type="domain" description="DUF1731" evidence="3">
    <location>
        <begin position="250"/>
        <end position="296"/>
    </location>
</feature>
<gene>
    <name evidence="4" type="ORF">BN1804_00989</name>
</gene>
<dbReference type="PANTHER" id="PTHR11092:SF0">
    <property type="entry name" value="EPIMERASE FAMILY PROTEIN SDR39U1"/>
    <property type="match status" value="1"/>
</dbReference>